<name>D8QFW6_SCHCM</name>
<proteinExistence type="predicted"/>
<dbReference type="OMA" id="VHWSEDI"/>
<dbReference type="KEGG" id="scm:SCHCO_02752172"/>
<feature type="compositionally biased region" description="Low complexity" evidence="1">
    <location>
        <begin position="18"/>
        <end position="51"/>
    </location>
</feature>
<feature type="non-terminal residue" evidence="3">
    <location>
        <position position="254"/>
    </location>
</feature>
<dbReference type="GeneID" id="9591868"/>
<gene>
    <name evidence="3" type="ORF">SCHCODRAFT_112763</name>
</gene>
<feature type="region of interest" description="Disordered" evidence="1">
    <location>
        <begin position="1"/>
        <end position="52"/>
    </location>
</feature>
<evidence type="ECO:0000259" key="2">
    <source>
        <dbReference type="Pfam" id="PF20415"/>
    </source>
</evidence>
<evidence type="ECO:0000313" key="3">
    <source>
        <dbReference type="EMBL" id="EFI93490.1"/>
    </source>
</evidence>
<feature type="domain" description="DUF6699" evidence="2">
    <location>
        <begin position="104"/>
        <end position="242"/>
    </location>
</feature>
<dbReference type="InterPro" id="IPR046522">
    <property type="entry name" value="DUF6699"/>
</dbReference>
<dbReference type="STRING" id="578458.D8QFW6"/>
<sequence length="254" mass="27997">MQAPRHVQFALGRNTYHSPPGSLSSPSSSTSSTLSASSASSSTSSSSTLSPEAATEQAYKPVIYNVTLPSPIIIQFPAPNPQPSTTLPRVAHPLLAWKSRTRQIIYDIRKPPTTAYSLAPGALPRALIEPATLTPCTTISIVTPHFPGAMEVYPGAPNTHPYVTVHDVLRTIYQELQQPASRTEYRAWLPTKRLRRQASRAYERRCRDTGAYGSGLIYEREQGLKRVDFLPGFMFQGLEPKSGDASNVWWLRTC</sequence>
<keyword evidence="4" id="KW-1185">Reference proteome</keyword>
<dbReference type="VEuPathDB" id="FungiDB:SCHCODRAFT_02752172"/>
<reference evidence="3 4" key="1">
    <citation type="journal article" date="2010" name="Nat. Biotechnol.">
        <title>Genome sequence of the model mushroom Schizophyllum commune.</title>
        <authorList>
            <person name="Ohm R.A."/>
            <person name="de Jong J.F."/>
            <person name="Lugones L.G."/>
            <person name="Aerts A."/>
            <person name="Kothe E."/>
            <person name="Stajich J.E."/>
            <person name="de Vries R.P."/>
            <person name="Record E."/>
            <person name="Levasseur A."/>
            <person name="Baker S.E."/>
            <person name="Bartholomew K.A."/>
            <person name="Coutinho P.M."/>
            <person name="Erdmann S."/>
            <person name="Fowler T.J."/>
            <person name="Gathman A.C."/>
            <person name="Lombard V."/>
            <person name="Henrissat B."/>
            <person name="Knabe N."/>
            <person name="Kuees U."/>
            <person name="Lilly W.W."/>
            <person name="Lindquist E."/>
            <person name="Lucas S."/>
            <person name="Magnuson J.K."/>
            <person name="Piumi F."/>
            <person name="Raudaskoski M."/>
            <person name="Salamov A."/>
            <person name="Schmutz J."/>
            <person name="Schwarze F.W.M.R."/>
            <person name="vanKuyk P.A."/>
            <person name="Horton J.S."/>
            <person name="Grigoriev I.V."/>
            <person name="Woesten H.A.B."/>
        </authorList>
    </citation>
    <scope>NUCLEOTIDE SEQUENCE [LARGE SCALE GENOMIC DNA]</scope>
    <source>
        <strain evidence="4">H4-8 / FGSC 9210</strain>
    </source>
</reference>
<accession>D8QFW6</accession>
<dbReference type="AlphaFoldDB" id="D8QFW6"/>
<organism evidence="4">
    <name type="scientific">Schizophyllum commune (strain H4-8 / FGSC 9210)</name>
    <name type="common">Split gill fungus</name>
    <dbReference type="NCBI Taxonomy" id="578458"/>
    <lineage>
        <taxon>Eukaryota</taxon>
        <taxon>Fungi</taxon>
        <taxon>Dikarya</taxon>
        <taxon>Basidiomycota</taxon>
        <taxon>Agaricomycotina</taxon>
        <taxon>Agaricomycetes</taxon>
        <taxon>Agaricomycetidae</taxon>
        <taxon>Agaricales</taxon>
        <taxon>Schizophyllaceae</taxon>
        <taxon>Schizophyllum</taxon>
    </lineage>
</organism>
<dbReference type="RefSeq" id="XP_003028393.1">
    <property type="nucleotide sequence ID" value="XM_003028347.1"/>
</dbReference>
<evidence type="ECO:0000313" key="4">
    <source>
        <dbReference type="Proteomes" id="UP000007431"/>
    </source>
</evidence>
<dbReference type="InParanoid" id="D8QFW6"/>
<dbReference type="HOGENOM" id="CLU_1267041_0_0_1"/>
<protein>
    <recommendedName>
        <fullName evidence="2">DUF6699 domain-containing protein</fullName>
    </recommendedName>
</protein>
<dbReference type="Pfam" id="PF20415">
    <property type="entry name" value="DUF6699"/>
    <property type="match status" value="1"/>
</dbReference>
<dbReference type="Proteomes" id="UP000007431">
    <property type="component" value="Unassembled WGS sequence"/>
</dbReference>
<dbReference type="OrthoDB" id="2783256at2759"/>
<dbReference type="EMBL" id="GL377311">
    <property type="protein sequence ID" value="EFI93490.1"/>
    <property type="molecule type" value="Genomic_DNA"/>
</dbReference>
<evidence type="ECO:0000256" key="1">
    <source>
        <dbReference type="SAM" id="MobiDB-lite"/>
    </source>
</evidence>